<reference evidence="2" key="1">
    <citation type="submission" date="2023-10" db="EMBL/GenBank/DDBJ databases">
        <authorList>
            <person name="Chen Y."/>
            <person name="Shah S."/>
            <person name="Dougan E. K."/>
            <person name="Thang M."/>
            <person name="Chan C."/>
        </authorList>
    </citation>
    <scope>NUCLEOTIDE SEQUENCE [LARGE SCALE GENOMIC DNA]</scope>
</reference>
<comment type="caution">
    <text evidence="2">The sequence shown here is derived from an EMBL/GenBank/DDBJ whole genome shotgun (WGS) entry which is preliminary data.</text>
</comment>
<feature type="region of interest" description="Disordered" evidence="1">
    <location>
        <begin position="486"/>
        <end position="506"/>
    </location>
</feature>
<feature type="region of interest" description="Disordered" evidence="1">
    <location>
        <begin position="176"/>
        <end position="197"/>
    </location>
</feature>
<evidence type="ECO:0000313" key="3">
    <source>
        <dbReference type="Proteomes" id="UP001189429"/>
    </source>
</evidence>
<keyword evidence="3" id="KW-1185">Reference proteome</keyword>
<organism evidence="2 3">
    <name type="scientific">Prorocentrum cordatum</name>
    <dbReference type="NCBI Taxonomy" id="2364126"/>
    <lineage>
        <taxon>Eukaryota</taxon>
        <taxon>Sar</taxon>
        <taxon>Alveolata</taxon>
        <taxon>Dinophyceae</taxon>
        <taxon>Prorocentrales</taxon>
        <taxon>Prorocentraceae</taxon>
        <taxon>Prorocentrum</taxon>
    </lineage>
</organism>
<evidence type="ECO:0000256" key="1">
    <source>
        <dbReference type="SAM" id="MobiDB-lite"/>
    </source>
</evidence>
<dbReference type="EMBL" id="CAUYUJ010015039">
    <property type="protein sequence ID" value="CAK0849182.1"/>
    <property type="molecule type" value="Genomic_DNA"/>
</dbReference>
<protein>
    <submittedName>
        <fullName evidence="2">Uncharacterized protein</fullName>
    </submittedName>
</protein>
<feature type="compositionally biased region" description="Low complexity" evidence="1">
    <location>
        <begin position="69"/>
        <end position="81"/>
    </location>
</feature>
<feature type="compositionally biased region" description="Basic and acidic residues" evidence="1">
    <location>
        <begin position="529"/>
        <end position="546"/>
    </location>
</feature>
<dbReference type="Proteomes" id="UP001189429">
    <property type="component" value="Unassembled WGS sequence"/>
</dbReference>
<feature type="region of interest" description="Disordered" evidence="1">
    <location>
        <begin position="270"/>
        <end position="344"/>
    </location>
</feature>
<feature type="compositionally biased region" description="Basic residues" evidence="1">
    <location>
        <begin position="128"/>
        <end position="137"/>
    </location>
</feature>
<feature type="region of interest" description="Disordered" evidence="1">
    <location>
        <begin position="124"/>
        <end position="156"/>
    </location>
</feature>
<accession>A0ABN9TT74</accession>
<gene>
    <name evidence="2" type="ORF">PCOR1329_LOCUS41931</name>
</gene>
<feature type="region of interest" description="Disordered" evidence="1">
    <location>
        <begin position="1"/>
        <end position="102"/>
    </location>
</feature>
<sequence length="580" mass="59783">MGACPTWPCSRRRPAPTLLPAGAGIGRRRRAACSRRRRGPLGAASGRPPPARRPAVAGGSRRRTPSTVAANGAAEGAPPRAGRGRDPHFGGRPSKGRGLRPGAAACARPRAWRARVCAGAPCAAAAARGRRGRRRRAPRDAQRRAPRRRRVLAERSAGARCRNVGSVAGAWAGRRGRVRQAGPASRGPRLRSAGSTRSVYAVQTCAPGREPVPGAPSAGNVGAAVAGDIAAYLSCLSCVRHARPGAAKAALPSGGGSAATVGGAVGAGSAAAQPAREGAASEASSPRGGEGRSADGGPGVGHPPRECPVVVPEHAGGEAVAGSGADPAVRRAGQAGQSTGPKKKRASLGCWLERRMAALRGSGGPGRVVLCFDASSEDWRIEGFTNCHSLFWGGRWATAGAADPGAERGLEAVVDACDLPPADRRLKEWIKPAQRDPFLRWVTGATAEPRGADVPSPRVFGEPLSLRPPSLRNGRVQFVASVSLAPPLPVRPGQPSAASLWPPADRAHQPGAAVRILFEDIGLKQLRRRPEEKCPVGRGRSQEERQGASPRQPLHSPLAAEAAWGDRAPRPEEEGALGAA</sequence>
<proteinExistence type="predicted"/>
<feature type="compositionally biased region" description="Low complexity" evidence="1">
    <location>
        <begin position="270"/>
        <end position="283"/>
    </location>
</feature>
<feature type="region of interest" description="Disordered" evidence="1">
    <location>
        <begin position="529"/>
        <end position="580"/>
    </location>
</feature>
<name>A0ABN9TT74_9DINO</name>
<evidence type="ECO:0000313" key="2">
    <source>
        <dbReference type="EMBL" id="CAK0849182.1"/>
    </source>
</evidence>
<feature type="compositionally biased region" description="Basic residues" evidence="1">
    <location>
        <begin position="26"/>
        <end position="39"/>
    </location>
</feature>